<sequence>MLTRLGLFDGRPESRRAALLDFCSEILGVARSRLGLAHDPLGAPLLLVDGAPGEWSVSSSSREDVCLFGLARSVRIGVDVEIVRPIEPPDVALHLRERTRLTGAPIDAFYELWTLKEAYVKALGVGFRRDLAQIEVLGAAPVLREFGRPVALADARLWRERVGAKTVMCAALTL</sequence>
<dbReference type="AlphaFoldDB" id="A0A6N8DND0"/>
<evidence type="ECO:0000313" key="4">
    <source>
        <dbReference type="Proteomes" id="UP000439113"/>
    </source>
</evidence>
<dbReference type="EMBL" id="WNKS01000013">
    <property type="protein sequence ID" value="MTV32102.1"/>
    <property type="molecule type" value="Genomic_DNA"/>
</dbReference>
<keyword evidence="1 3" id="KW-0808">Transferase</keyword>
<dbReference type="OrthoDB" id="9808281at2"/>
<reference evidence="3 4" key="1">
    <citation type="submission" date="2019-11" db="EMBL/GenBank/DDBJ databases">
        <title>Whole-genome sequence of a Rhodoblastus acidophilus DSM 142.</title>
        <authorList>
            <person name="Kyndt J.A."/>
            <person name="Meyer T.E."/>
        </authorList>
    </citation>
    <scope>NUCLEOTIDE SEQUENCE [LARGE SCALE GENOMIC DNA]</scope>
    <source>
        <strain evidence="3 4">DSM 142</strain>
    </source>
</reference>
<dbReference type="GO" id="GO:0008897">
    <property type="term" value="F:holo-[acyl-carrier-protein] synthase activity"/>
    <property type="evidence" value="ECO:0007669"/>
    <property type="project" value="InterPro"/>
</dbReference>
<organism evidence="3 4">
    <name type="scientific">Rhodoblastus acidophilus</name>
    <name type="common">Rhodopseudomonas acidophila</name>
    <dbReference type="NCBI Taxonomy" id="1074"/>
    <lineage>
        <taxon>Bacteria</taxon>
        <taxon>Pseudomonadati</taxon>
        <taxon>Pseudomonadota</taxon>
        <taxon>Alphaproteobacteria</taxon>
        <taxon>Hyphomicrobiales</taxon>
        <taxon>Rhodoblastaceae</taxon>
        <taxon>Rhodoblastus</taxon>
    </lineage>
</organism>
<dbReference type="Gene3D" id="3.90.470.20">
    <property type="entry name" value="4'-phosphopantetheinyl transferase domain"/>
    <property type="match status" value="1"/>
</dbReference>
<dbReference type="InterPro" id="IPR008278">
    <property type="entry name" value="4-PPantetheinyl_Trfase_dom"/>
</dbReference>
<dbReference type="Proteomes" id="UP000439113">
    <property type="component" value="Unassembled WGS sequence"/>
</dbReference>
<protein>
    <submittedName>
        <fullName evidence="3">4'-phosphopantetheinyl transferase superfamily protein</fullName>
    </submittedName>
</protein>
<dbReference type="RefSeq" id="WP_155446794.1">
    <property type="nucleotide sequence ID" value="NZ_JAOQNR010000014.1"/>
</dbReference>
<proteinExistence type="predicted"/>
<evidence type="ECO:0000256" key="1">
    <source>
        <dbReference type="ARBA" id="ARBA00022679"/>
    </source>
</evidence>
<dbReference type="Pfam" id="PF01648">
    <property type="entry name" value="ACPS"/>
    <property type="match status" value="1"/>
</dbReference>
<dbReference type="InterPro" id="IPR037143">
    <property type="entry name" value="4-PPantetheinyl_Trfase_dom_sf"/>
</dbReference>
<evidence type="ECO:0000313" key="3">
    <source>
        <dbReference type="EMBL" id="MTV32102.1"/>
    </source>
</evidence>
<comment type="caution">
    <text evidence="3">The sequence shown here is derived from an EMBL/GenBank/DDBJ whole genome shotgun (WGS) entry which is preliminary data.</text>
</comment>
<name>A0A6N8DND0_RHOAC</name>
<accession>A0A6N8DND0</accession>
<dbReference type="GO" id="GO:0000287">
    <property type="term" value="F:magnesium ion binding"/>
    <property type="evidence" value="ECO:0007669"/>
    <property type="project" value="InterPro"/>
</dbReference>
<feature type="domain" description="4'-phosphopantetheinyl transferase" evidence="2">
    <location>
        <begin position="75"/>
        <end position="137"/>
    </location>
</feature>
<dbReference type="SUPFAM" id="SSF56214">
    <property type="entry name" value="4'-phosphopantetheinyl transferase"/>
    <property type="match status" value="1"/>
</dbReference>
<gene>
    <name evidence="3" type="ORF">GJ654_14020</name>
</gene>
<evidence type="ECO:0000259" key="2">
    <source>
        <dbReference type="Pfam" id="PF01648"/>
    </source>
</evidence>